<organism evidence="1 2">
    <name type="scientific">Kribbella amoyensis</name>
    <dbReference type="NCBI Taxonomy" id="996641"/>
    <lineage>
        <taxon>Bacteria</taxon>
        <taxon>Bacillati</taxon>
        <taxon>Actinomycetota</taxon>
        <taxon>Actinomycetes</taxon>
        <taxon>Propionibacteriales</taxon>
        <taxon>Kribbellaceae</taxon>
        <taxon>Kribbella</taxon>
    </lineage>
</organism>
<evidence type="ECO:0000313" key="2">
    <source>
        <dbReference type="Proteomes" id="UP000318380"/>
    </source>
</evidence>
<dbReference type="AlphaFoldDB" id="A0A561BN96"/>
<dbReference type="SUPFAM" id="SSF46689">
    <property type="entry name" value="Homeodomain-like"/>
    <property type="match status" value="1"/>
</dbReference>
<dbReference type="Proteomes" id="UP000318380">
    <property type="component" value="Unassembled WGS sequence"/>
</dbReference>
<dbReference type="EMBL" id="VIVK01000001">
    <property type="protein sequence ID" value="TWD80345.1"/>
    <property type="molecule type" value="Genomic_DNA"/>
</dbReference>
<dbReference type="Pfam" id="PF04255">
    <property type="entry name" value="DUF433"/>
    <property type="match status" value="1"/>
</dbReference>
<dbReference type="InterPro" id="IPR007367">
    <property type="entry name" value="DUF433"/>
</dbReference>
<dbReference type="RefSeq" id="WP_145804249.1">
    <property type="nucleotide sequence ID" value="NZ_VIVK01000001.1"/>
</dbReference>
<reference evidence="1 2" key="1">
    <citation type="submission" date="2019-06" db="EMBL/GenBank/DDBJ databases">
        <title>Sequencing the genomes of 1000 actinobacteria strains.</title>
        <authorList>
            <person name="Klenk H.-P."/>
        </authorList>
    </citation>
    <scope>NUCLEOTIDE SEQUENCE [LARGE SCALE GENOMIC DNA]</scope>
    <source>
        <strain evidence="1 2">DSM 24683</strain>
    </source>
</reference>
<keyword evidence="2" id="KW-1185">Reference proteome</keyword>
<name>A0A561BN96_9ACTN</name>
<dbReference type="InterPro" id="IPR009057">
    <property type="entry name" value="Homeodomain-like_sf"/>
</dbReference>
<comment type="caution">
    <text evidence="1">The sequence shown here is derived from an EMBL/GenBank/DDBJ whole genome shotgun (WGS) entry which is preliminary data.</text>
</comment>
<evidence type="ECO:0000313" key="1">
    <source>
        <dbReference type="EMBL" id="TWD80345.1"/>
    </source>
</evidence>
<protein>
    <submittedName>
        <fullName evidence="1">Uncharacterized protein (DUF433 family)</fullName>
    </submittedName>
</protein>
<gene>
    <name evidence="1" type="ORF">FB561_1419</name>
</gene>
<dbReference type="InterPro" id="IPR036388">
    <property type="entry name" value="WH-like_DNA-bd_sf"/>
</dbReference>
<proteinExistence type="predicted"/>
<sequence length="213" mass="22983">MAYRPQLAAALSGASVGQLAYWRRADGPAGALLVPETSSSPLLYSFRDVVALRTAVYLRERLSLQRIRRALGSLRDLGEVDHLSSYQLLAQGHSVVLVPQDGPSVDLVERPGQQVTTVVLAEVLRPFTTSGDITVPDLLHPRRSLRVDPDVRGGHPTISGSRVPFDLVAALVRDGVPVDEVGEYYPGVTADAADDALDFANYVERYNRAPAAA</sequence>
<dbReference type="Gene3D" id="1.10.10.10">
    <property type="entry name" value="Winged helix-like DNA-binding domain superfamily/Winged helix DNA-binding domain"/>
    <property type="match status" value="1"/>
</dbReference>
<accession>A0A561BN96</accession>
<dbReference type="OrthoDB" id="5147072at2"/>